<dbReference type="Gene3D" id="3.10.100.10">
    <property type="entry name" value="Mannose-Binding Protein A, subunit A"/>
    <property type="match status" value="1"/>
</dbReference>
<evidence type="ECO:0000313" key="3">
    <source>
        <dbReference type="Proteomes" id="UP000887540"/>
    </source>
</evidence>
<dbReference type="InterPro" id="IPR016187">
    <property type="entry name" value="CTDL_fold"/>
</dbReference>
<keyword evidence="1" id="KW-0732">Signal</keyword>
<dbReference type="SMART" id="SM00034">
    <property type="entry name" value="CLECT"/>
    <property type="match status" value="1"/>
</dbReference>
<feature type="domain" description="C-type lectin" evidence="2">
    <location>
        <begin position="32"/>
        <end position="170"/>
    </location>
</feature>
<protein>
    <submittedName>
        <fullName evidence="4">C-type lectin domain-containing protein</fullName>
    </submittedName>
</protein>
<sequence>MLLFLVFILFVGVYSAPVSNGCPDGGVQSSVNSSTCYLYVNGSFPHLEDIGWSSPPDGAEDYCRKYPNGHLASISDAFTNKFITDYLQKVVVTFGANMTSLVWIGGYAYCTQVGLGADCNWLWTDADNFSYDNFETGSGYEFFDTSIAIKPSTGKWFSESGKNLYSIICEMTKN</sequence>
<accession>A0A914CKJ6</accession>
<dbReference type="CDD" id="cd00037">
    <property type="entry name" value="CLECT"/>
    <property type="match status" value="1"/>
</dbReference>
<feature type="signal peptide" evidence="1">
    <location>
        <begin position="1"/>
        <end position="15"/>
    </location>
</feature>
<dbReference type="Pfam" id="PF00059">
    <property type="entry name" value="Lectin_C"/>
    <property type="match status" value="1"/>
</dbReference>
<reference evidence="4" key="1">
    <citation type="submission" date="2022-11" db="UniProtKB">
        <authorList>
            <consortium name="WormBaseParasite"/>
        </authorList>
    </citation>
    <scope>IDENTIFICATION</scope>
</reference>
<dbReference type="InterPro" id="IPR016186">
    <property type="entry name" value="C-type_lectin-like/link_sf"/>
</dbReference>
<dbReference type="InterPro" id="IPR001304">
    <property type="entry name" value="C-type_lectin-like"/>
</dbReference>
<dbReference type="Proteomes" id="UP000887540">
    <property type="component" value="Unplaced"/>
</dbReference>
<organism evidence="3 4">
    <name type="scientific">Acrobeloides nanus</name>
    <dbReference type="NCBI Taxonomy" id="290746"/>
    <lineage>
        <taxon>Eukaryota</taxon>
        <taxon>Metazoa</taxon>
        <taxon>Ecdysozoa</taxon>
        <taxon>Nematoda</taxon>
        <taxon>Chromadorea</taxon>
        <taxon>Rhabditida</taxon>
        <taxon>Tylenchina</taxon>
        <taxon>Cephalobomorpha</taxon>
        <taxon>Cephaloboidea</taxon>
        <taxon>Cephalobidae</taxon>
        <taxon>Acrobeloides</taxon>
    </lineage>
</organism>
<proteinExistence type="predicted"/>
<evidence type="ECO:0000256" key="1">
    <source>
        <dbReference type="SAM" id="SignalP"/>
    </source>
</evidence>
<dbReference type="PROSITE" id="PS50041">
    <property type="entry name" value="C_TYPE_LECTIN_2"/>
    <property type="match status" value="1"/>
</dbReference>
<evidence type="ECO:0000313" key="4">
    <source>
        <dbReference type="WBParaSite" id="ACRNAN_scaffold11797.g20217.t1"/>
    </source>
</evidence>
<name>A0A914CKJ6_9BILA</name>
<dbReference type="SUPFAM" id="SSF56436">
    <property type="entry name" value="C-type lectin-like"/>
    <property type="match status" value="1"/>
</dbReference>
<keyword evidence="3" id="KW-1185">Reference proteome</keyword>
<dbReference type="WBParaSite" id="ACRNAN_scaffold11797.g20217.t1">
    <property type="protein sequence ID" value="ACRNAN_scaffold11797.g20217.t1"/>
    <property type="gene ID" value="ACRNAN_scaffold11797.g20217"/>
</dbReference>
<feature type="chain" id="PRO_5037803433" evidence="1">
    <location>
        <begin position="16"/>
        <end position="174"/>
    </location>
</feature>
<evidence type="ECO:0000259" key="2">
    <source>
        <dbReference type="PROSITE" id="PS50041"/>
    </source>
</evidence>
<dbReference type="AlphaFoldDB" id="A0A914CKJ6"/>